<feature type="binding site" description="axial binding residue" evidence="9">
    <location>
        <position position="95"/>
    </location>
    <ligand>
        <name>heme c</name>
        <dbReference type="ChEBI" id="CHEBI:61717"/>
        <label>1</label>
    </ligand>
    <ligandPart>
        <name>Fe</name>
        <dbReference type="ChEBI" id="CHEBI:18248"/>
    </ligandPart>
</feature>
<evidence type="ECO:0000256" key="6">
    <source>
        <dbReference type="ARBA" id="ARBA00022982"/>
    </source>
</evidence>
<organism evidence="12 13">
    <name type="scientific">Dokdonella koreensis DS-123</name>
    <dbReference type="NCBI Taxonomy" id="1300342"/>
    <lineage>
        <taxon>Bacteria</taxon>
        <taxon>Pseudomonadati</taxon>
        <taxon>Pseudomonadota</taxon>
        <taxon>Gammaproteobacteria</taxon>
        <taxon>Lysobacterales</taxon>
        <taxon>Rhodanobacteraceae</taxon>
        <taxon>Dokdonella</taxon>
    </lineage>
</organism>
<feature type="binding site" description="covalent" evidence="8">
    <location>
        <position position="155"/>
    </location>
    <ligand>
        <name>heme c</name>
        <dbReference type="ChEBI" id="CHEBI:61717"/>
        <label>2</label>
    </ligand>
</feature>
<keyword evidence="2" id="KW-0813">Transport</keyword>
<feature type="binding site" description="covalent" evidence="8">
    <location>
        <position position="55"/>
    </location>
    <ligand>
        <name>heme c</name>
        <dbReference type="ChEBI" id="CHEBI:61717"/>
        <label>1</label>
    </ligand>
</feature>
<evidence type="ECO:0000256" key="7">
    <source>
        <dbReference type="ARBA" id="ARBA00023004"/>
    </source>
</evidence>
<feature type="binding site" description="covalent" evidence="8">
    <location>
        <position position="52"/>
    </location>
    <ligand>
        <name>heme c</name>
        <dbReference type="ChEBI" id="CHEBI:61717"/>
        <label>1</label>
    </ligand>
</feature>
<dbReference type="EMBL" id="CP015249">
    <property type="protein sequence ID" value="ANB19751.1"/>
    <property type="molecule type" value="Genomic_DNA"/>
</dbReference>
<evidence type="ECO:0000259" key="11">
    <source>
        <dbReference type="PROSITE" id="PS51007"/>
    </source>
</evidence>
<evidence type="ECO:0000256" key="4">
    <source>
        <dbReference type="ARBA" id="ARBA00022723"/>
    </source>
</evidence>
<dbReference type="GO" id="GO:0009055">
    <property type="term" value="F:electron transfer activity"/>
    <property type="evidence" value="ECO:0007669"/>
    <property type="project" value="InterPro"/>
</dbReference>
<dbReference type="GO" id="GO:0042597">
    <property type="term" value="C:periplasmic space"/>
    <property type="evidence" value="ECO:0007669"/>
    <property type="project" value="UniProtKB-SubCell"/>
</dbReference>
<dbReference type="Gene3D" id="1.10.760.10">
    <property type="entry name" value="Cytochrome c-like domain"/>
    <property type="match status" value="2"/>
</dbReference>
<feature type="chain" id="PRO_5007887441" evidence="10">
    <location>
        <begin position="26"/>
        <end position="237"/>
    </location>
</feature>
<evidence type="ECO:0000256" key="1">
    <source>
        <dbReference type="ARBA" id="ARBA00004418"/>
    </source>
</evidence>
<feature type="domain" description="Cytochrome c" evidence="11">
    <location>
        <begin position="39"/>
        <end position="118"/>
    </location>
</feature>
<dbReference type="KEGG" id="dko:I596_3768"/>
<dbReference type="AlphaFoldDB" id="A0A167HAW2"/>
<keyword evidence="13" id="KW-1185">Reference proteome</keyword>
<feature type="domain" description="Cytochrome c" evidence="11">
    <location>
        <begin position="131"/>
        <end position="234"/>
    </location>
</feature>
<keyword evidence="6" id="KW-0249">Electron transport</keyword>
<protein>
    <submittedName>
        <fullName evidence="12">Cytochrome c4</fullName>
    </submittedName>
</protein>
<dbReference type="Proteomes" id="UP000076830">
    <property type="component" value="Chromosome"/>
</dbReference>
<dbReference type="InterPro" id="IPR050597">
    <property type="entry name" value="Cytochrome_c_Oxidase_Subunit"/>
</dbReference>
<dbReference type="RefSeq" id="WP_067651007.1">
    <property type="nucleotide sequence ID" value="NZ_CP015249.1"/>
</dbReference>
<keyword evidence="4 9" id="KW-0479">Metal-binding</keyword>
<evidence type="ECO:0000256" key="9">
    <source>
        <dbReference type="PIRSR" id="PIRSR000005-2"/>
    </source>
</evidence>
<dbReference type="PIRSF" id="PIRSF000005">
    <property type="entry name" value="Cytochrome_c4"/>
    <property type="match status" value="1"/>
</dbReference>
<keyword evidence="10" id="KW-0732">Signal</keyword>
<dbReference type="SUPFAM" id="SSF46626">
    <property type="entry name" value="Cytochrome c"/>
    <property type="match status" value="2"/>
</dbReference>
<dbReference type="OrthoDB" id="9773456at2"/>
<dbReference type="GO" id="GO:0020037">
    <property type="term" value="F:heme binding"/>
    <property type="evidence" value="ECO:0007669"/>
    <property type="project" value="InterPro"/>
</dbReference>
<dbReference type="Pfam" id="PF00034">
    <property type="entry name" value="Cytochrom_C"/>
    <property type="match status" value="2"/>
</dbReference>
<feature type="signal peptide" evidence="10">
    <location>
        <begin position="1"/>
        <end position="25"/>
    </location>
</feature>
<dbReference type="STRING" id="1300342.I596_3768"/>
<dbReference type="GO" id="GO:0005506">
    <property type="term" value="F:iron ion binding"/>
    <property type="evidence" value="ECO:0007669"/>
    <property type="project" value="InterPro"/>
</dbReference>
<keyword evidence="3 8" id="KW-0349">Heme</keyword>
<evidence type="ECO:0000313" key="12">
    <source>
        <dbReference type="EMBL" id="ANB19751.1"/>
    </source>
</evidence>
<comment type="PTM">
    <text evidence="8">Binds 2 heme c groups covalently per subunit.</text>
</comment>
<dbReference type="InterPro" id="IPR024167">
    <property type="entry name" value="Cytochrome_c4-like"/>
</dbReference>
<name>A0A167HAW2_9GAMM</name>
<feature type="binding site" description="covalent" evidence="8">
    <location>
        <position position="152"/>
    </location>
    <ligand>
        <name>heme c</name>
        <dbReference type="ChEBI" id="CHEBI:61717"/>
        <label>2</label>
    </ligand>
</feature>
<evidence type="ECO:0000256" key="8">
    <source>
        <dbReference type="PIRSR" id="PIRSR000005-1"/>
    </source>
</evidence>
<evidence type="ECO:0000313" key="13">
    <source>
        <dbReference type="Proteomes" id="UP000076830"/>
    </source>
</evidence>
<feature type="binding site" description="axial binding residue" evidence="9">
    <location>
        <position position="211"/>
    </location>
    <ligand>
        <name>heme c</name>
        <dbReference type="ChEBI" id="CHEBI:61717"/>
        <label>2</label>
    </ligand>
    <ligandPart>
        <name>Fe</name>
        <dbReference type="ChEBI" id="CHEBI:18248"/>
    </ligandPart>
</feature>
<sequence>MKTLGLFAFQGLALALLGSAPAARAADYVDLRRIEPVQGDAAAGAEKAATLCFTCHGANGVSPVPLFPNLAGQHADYLYQELLRYKSGTLPESPMTALVQPLEDADLRNLAVHYAGLALDVPPPAAAAEPAILDRGGTLYRDGDPARGVPPCQGCHGADAKGHVLAASEASRDTQYRTYPLLYGQQAQYVATRLRDYRSGKLVHTSNDFIMRDVASRLDDASIDAIAAWLAALPAPR</sequence>
<dbReference type="InterPro" id="IPR009056">
    <property type="entry name" value="Cyt_c-like_dom"/>
</dbReference>
<feature type="binding site" description="axial binding residue" evidence="9">
    <location>
        <position position="56"/>
    </location>
    <ligand>
        <name>heme c</name>
        <dbReference type="ChEBI" id="CHEBI:61717"/>
        <label>1</label>
    </ligand>
    <ligandPart>
        <name>Fe</name>
        <dbReference type="ChEBI" id="CHEBI:18248"/>
    </ligandPart>
</feature>
<proteinExistence type="predicted"/>
<evidence type="ECO:0000256" key="10">
    <source>
        <dbReference type="SAM" id="SignalP"/>
    </source>
</evidence>
<comment type="subcellular location">
    <subcellularLocation>
        <location evidence="1">Periplasm</location>
    </subcellularLocation>
</comment>
<keyword evidence="7 9" id="KW-0408">Iron</keyword>
<evidence type="ECO:0000256" key="5">
    <source>
        <dbReference type="ARBA" id="ARBA00022764"/>
    </source>
</evidence>
<dbReference type="PANTHER" id="PTHR33751">
    <property type="entry name" value="CBB3-TYPE CYTOCHROME C OXIDASE SUBUNIT FIXP"/>
    <property type="match status" value="1"/>
</dbReference>
<reference evidence="12 13" key="1">
    <citation type="submission" date="2016-04" db="EMBL/GenBank/DDBJ databases">
        <title>Complete genome sequence of Dokdonella koreensis DS-123T.</title>
        <authorList>
            <person name="Kim J.F."/>
            <person name="Lee H."/>
            <person name="Kwak M.-J."/>
        </authorList>
    </citation>
    <scope>NUCLEOTIDE SEQUENCE [LARGE SCALE GENOMIC DNA]</scope>
    <source>
        <strain evidence="12 13">DS-123</strain>
    </source>
</reference>
<keyword evidence="5" id="KW-0574">Periplasm</keyword>
<accession>A0A167HAW2</accession>
<evidence type="ECO:0000256" key="3">
    <source>
        <dbReference type="ARBA" id="ARBA00022617"/>
    </source>
</evidence>
<evidence type="ECO:0000256" key="2">
    <source>
        <dbReference type="ARBA" id="ARBA00022448"/>
    </source>
</evidence>
<dbReference type="InterPro" id="IPR036909">
    <property type="entry name" value="Cyt_c-like_dom_sf"/>
</dbReference>
<dbReference type="PROSITE" id="PS51007">
    <property type="entry name" value="CYTC"/>
    <property type="match status" value="2"/>
</dbReference>
<gene>
    <name evidence="12" type="ORF">I596_3768</name>
</gene>
<feature type="binding site" description="axial binding residue" evidence="9">
    <location>
        <position position="156"/>
    </location>
    <ligand>
        <name>heme c</name>
        <dbReference type="ChEBI" id="CHEBI:61717"/>
        <label>2</label>
    </ligand>
    <ligandPart>
        <name>Fe</name>
        <dbReference type="ChEBI" id="CHEBI:18248"/>
    </ligandPart>
</feature>
<dbReference type="PANTHER" id="PTHR33751:SF9">
    <property type="entry name" value="CYTOCHROME C4"/>
    <property type="match status" value="1"/>
</dbReference>